<organism evidence="1 2">
    <name type="scientific">Trichonephila clavata</name>
    <name type="common">Joro spider</name>
    <name type="synonym">Nephila clavata</name>
    <dbReference type="NCBI Taxonomy" id="2740835"/>
    <lineage>
        <taxon>Eukaryota</taxon>
        <taxon>Metazoa</taxon>
        <taxon>Ecdysozoa</taxon>
        <taxon>Arthropoda</taxon>
        <taxon>Chelicerata</taxon>
        <taxon>Arachnida</taxon>
        <taxon>Araneae</taxon>
        <taxon>Araneomorphae</taxon>
        <taxon>Entelegynae</taxon>
        <taxon>Araneoidea</taxon>
        <taxon>Nephilidae</taxon>
        <taxon>Trichonephila</taxon>
    </lineage>
</organism>
<dbReference type="AlphaFoldDB" id="A0A8X6J200"/>
<comment type="caution">
    <text evidence="1">The sequence shown here is derived from an EMBL/GenBank/DDBJ whole genome shotgun (WGS) entry which is preliminary data.</text>
</comment>
<evidence type="ECO:0000313" key="2">
    <source>
        <dbReference type="Proteomes" id="UP000887116"/>
    </source>
</evidence>
<accession>A0A8X6J200</accession>
<dbReference type="OrthoDB" id="6437020at2759"/>
<protein>
    <submittedName>
        <fullName evidence="1">Uncharacterized protein</fullName>
    </submittedName>
</protein>
<dbReference type="EMBL" id="BMAO01033232">
    <property type="protein sequence ID" value="GFQ87990.1"/>
    <property type="molecule type" value="Genomic_DNA"/>
</dbReference>
<reference evidence="1" key="1">
    <citation type="submission" date="2020-07" db="EMBL/GenBank/DDBJ databases">
        <title>Multicomponent nature underlies the extraordinary mechanical properties of spider dragline silk.</title>
        <authorList>
            <person name="Kono N."/>
            <person name="Nakamura H."/>
            <person name="Mori M."/>
            <person name="Yoshida Y."/>
            <person name="Ohtoshi R."/>
            <person name="Malay A.D."/>
            <person name="Moran D.A.P."/>
            <person name="Tomita M."/>
            <person name="Numata K."/>
            <person name="Arakawa K."/>
        </authorList>
    </citation>
    <scope>NUCLEOTIDE SEQUENCE</scope>
</reference>
<dbReference type="Proteomes" id="UP000887116">
    <property type="component" value="Unassembled WGS sequence"/>
</dbReference>
<keyword evidence="2" id="KW-1185">Reference proteome</keyword>
<name>A0A8X6J200_TRICU</name>
<gene>
    <name evidence="1" type="primary">AVEN_176344_1</name>
    <name evidence="1" type="ORF">TNCT_130021</name>
</gene>
<evidence type="ECO:0000313" key="1">
    <source>
        <dbReference type="EMBL" id="GFQ87990.1"/>
    </source>
</evidence>
<proteinExistence type="predicted"/>
<sequence>MVIRNCLIHGVRQKKMKNADFDVDSVLYDVEENEENDVETENNGGEKFSPLRKVKQLVKQRDDVMMSLKFHKYTYCLEDSSEKEQNCSADRAGKYGNFEKTLCSAFVDNKNSFKEIQLFQFCFEANAPKLFEAKEGCKIFFRDGEKKEKINQHTSICTRNPNVDFVIENQGQTLNLKLYLGEKLNKGLGTSGIKYVYFEPGLSVNFDRVTYNILVFAIPPELSEEKINAIIKGFIEIMSSPKSIEEFKSTILPTLPNFKYLVQDISMSTADLFLLYSKWIKETDRNTIKIDLSRAWERRLPLDLQGVGLKNMNFPLGSYRAGSYSRFFNDRDNGSPAMKTVYEKSLEILKQSARKIMQGVSLSNVRRFALNGLKRMFQEHRRMVANNKKFQEGYKQFQMFMNQGAQHANER</sequence>